<feature type="chain" id="PRO_5002605325" evidence="1">
    <location>
        <begin position="19"/>
        <end position="39"/>
    </location>
</feature>
<feature type="signal peptide" evidence="1">
    <location>
        <begin position="1"/>
        <end position="18"/>
    </location>
</feature>
<evidence type="ECO:0000256" key="1">
    <source>
        <dbReference type="SAM" id="SignalP"/>
    </source>
</evidence>
<dbReference type="HOGENOM" id="CLU_3316680_0_0_6"/>
<evidence type="ECO:0000313" key="2">
    <source>
        <dbReference type="EMBL" id="ACF61333.1"/>
    </source>
</evidence>
<organism evidence="2 3">
    <name type="scientific">Salmonella newport (strain SL254)</name>
    <dbReference type="NCBI Taxonomy" id="423368"/>
    <lineage>
        <taxon>Bacteria</taxon>
        <taxon>Pseudomonadati</taxon>
        <taxon>Pseudomonadota</taxon>
        <taxon>Gammaproteobacteria</taxon>
        <taxon>Enterobacterales</taxon>
        <taxon>Enterobacteriaceae</taxon>
        <taxon>Salmonella</taxon>
    </lineage>
</organism>
<keyword evidence="1" id="KW-0732">Signal</keyword>
<dbReference type="AlphaFoldDB" id="A0A0H3BKW3"/>
<dbReference type="KEGG" id="see:SNSL254_A0494"/>
<sequence length="39" mass="4264">MKFTALIILLALKIPARAVINTKSDITTNLPALTTSPRR</sequence>
<name>A0A0H3BKW3_SALNS</name>
<reference evidence="2 3" key="1">
    <citation type="journal article" date="2011" name="J. Bacteriol.">
        <title>Comparative genomics of 28 Salmonella enterica isolates: evidence for CRISPR-mediated adaptive sublineage evolution.</title>
        <authorList>
            <person name="Fricke W.F."/>
            <person name="Mammel M.K."/>
            <person name="McDermott P.F."/>
            <person name="Tartera C."/>
            <person name="White D.G."/>
            <person name="Leclerc J.E."/>
            <person name="Ravel J."/>
            <person name="Cebula T.A."/>
        </authorList>
    </citation>
    <scope>NUCLEOTIDE SEQUENCE [LARGE SCALE GENOMIC DNA]</scope>
    <source>
        <strain evidence="2 3">SL254</strain>
    </source>
</reference>
<protein>
    <submittedName>
        <fullName evidence="2">Uncharacterized protein</fullName>
    </submittedName>
</protein>
<proteinExistence type="predicted"/>
<dbReference type="Proteomes" id="UP000008824">
    <property type="component" value="Chromosome"/>
</dbReference>
<gene>
    <name evidence="2" type="ordered locus">SNSL254_A0494</name>
</gene>
<evidence type="ECO:0000313" key="3">
    <source>
        <dbReference type="Proteomes" id="UP000008824"/>
    </source>
</evidence>
<dbReference type="EMBL" id="CP001113">
    <property type="protein sequence ID" value="ACF61333.1"/>
    <property type="molecule type" value="Genomic_DNA"/>
</dbReference>
<accession>A0A0H3BKW3</accession>